<protein>
    <submittedName>
        <fullName evidence="7">Permease of the drug/metabolite transporter (DMT) superfamily</fullName>
    </submittedName>
</protein>
<dbReference type="GO" id="GO:0016020">
    <property type="term" value="C:membrane"/>
    <property type="evidence" value="ECO:0007669"/>
    <property type="project" value="UniProtKB-SubCell"/>
</dbReference>
<evidence type="ECO:0000256" key="1">
    <source>
        <dbReference type="ARBA" id="ARBA00004141"/>
    </source>
</evidence>
<feature type="transmembrane region" description="Helical" evidence="5">
    <location>
        <begin position="109"/>
        <end position="130"/>
    </location>
</feature>
<keyword evidence="4 5" id="KW-0472">Membrane</keyword>
<sequence length="315" mass="34799">MVWLYQYGVFVFNQRMSEVFKGMLLGFLAIICFSGTFPATRLAVMHLDPMLVGLGRSLFVAGPALLFLRIAKFPLPSNRQWKSLVIVMLGIVIGFPWLTSLAMQNMQAGQGGIVASMIPLFTAIAAALRLRQRPSMGFWLMALLGSGLVLIYLLWGQQGGLQESELILLGASVVCAVGYAEGGKLAREMGGIAVISWALVLSVPLSLLLIMIYLKDAQLSELWQSVNHAPLSSWIGFFYTSVISQWVGFMFWYKGLALGGVIRVSQTQLLQPFLTLWVSMLLLNEQVTLHMLFFAVAVVLTVAIGRKMPIYETRV</sequence>
<dbReference type="Pfam" id="PF00892">
    <property type="entry name" value="EamA"/>
    <property type="match status" value="2"/>
</dbReference>
<feature type="transmembrane region" description="Helical" evidence="5">
    <location>
        <begin position="234"/>
        <end position="253"/>
    </location>
</feature>
<reference evidence="7" key="1">
    <citation type="submission" date="2018-06" db="EMBL/GenBank/DDBJ databases">
        <authorList>
            <person name="Zhirakovskaya E."/>
        </authorList>
    </citation>
    <scope>NUCLEOTIDE SEQUENCE</scope>
</reference>
<feature type="transmembrane region" description="Helical" evidence="5">
    <location>
        <begin position="83"/>
        <end position="103"/>
    </location>
</feature>
<organism evidence="7">
    <name type="scientific">hydrothermal vent metagenome</name>
    <dbReference type="NCBI Taxonomy" id="652676"/>
    <lineage>
        <taxon>unclassified sequences</taxon>
        <taxon>metagenomes</taxon>
        <taxon>ecological metagenomes</taxon>
    </lineage>
</organism>
<feature type="transmembrane region" description="Helical" evidence="5">
    <location>
        <begin position="137"/>
        <end position="155"/>
    </location>
</feature>
<evidence type="ECO:0000256" key="5">
    <source>
        <dbReference type="SAM" id="Phobius"/>
    </source>
</evidence>
<feature type="transmembrane region" description="Helical" evidence="5">
    <location>
        <begin position="24"/>
        <end position="44"/>
    </location>
</feature>
<feature type="transmembrane region" description="Helical" evidence="5">
    <location>
        <begin position="161"/>
        <end position="180"/>
    </location>
</feature>
<feature type="domain" description="EamA" evidence="6">
    <location>
        <begin position="166"/>
        <end position="303"/>
    </location>
</feature>
<dbReference type="PANTHER" id="PTHR32322">
    <property type="entry name" value="INNER MEMBRANE TRANSPORTER"/>
    <property type="match status" value="1"/>
</dbReference>
<evidence type="ECO:0000313" key="7">
    <source>
        <dbReference type="EMBL" id="VAW56990.1"/>
    </source>
</evidence>
<evidence type="ECO:0000256" key="3">
    <source>
        <dbReference type="ARBA" id="ARBA00022989"/>
    </source>
</evidence>
<feature type="transmembrane region" description="Helical" evidence="5">
    <location>
        <begin position="260"/>
        <end position="281"/>
    </location>
</feature>
<feature type="transmembrane region" description="Helical" evidence="5">
    <location>
        <begin position="50"/>
        <end position="71"/>
    </location>
</feature>
<dbReference type="EMBL" id="UOFF01000315">
    <property type="protein sequence ID" value="VAW56990.1"/>
    <property type="molecule type" value="Genomic_DNA"/>
</dbReference>
<feature type="domain" description="EamA" evidence="6">
    <location>
        <begin position="21"/>
        <end position="146"/>
    </location>
</feature>
<keyword evidence="3 5" id="KW-1133">Transmembrane helix</keyword>
<dbReference type="SUPFAM" id="SSF103481">
    <property type="entry name" value="Multidrug resistance efflux transporter EmrE"/>
    <property type="match status" value="2"/>
</dbReference>
<dbReference type="InterPro" id="IPR037185">
    <property type="entry name" value="EmrE-like"/>
</dbReference>
<dbReference type="AlphaFoldDB" id="A0A3B0WX02"/>
<accession>A0A3B0WX02</accession>
<evidence type="ECO:0000259" key="6">
    <source>
        <dbReference type="Pfam" id="PF00892"/>
    </source>
</evidence>
<evidence type="ECO:0000256" key="2">
    <source>
        <dbReference type="ARBA" id="ARBA00022692"/>
    </source>
</evidence>
<feature type="transmembrane region" description="Helical" evidence="5">
    <location>
        <begin position="287"/>
        <end position="305"/>
    </location>
</feature>
<comment type="subcellular location">
    <subcellularLocation>
        <location evidence="1">Membrane</location>
        <topology evidence="1">Multi-pass membrane protein</topology>
    </subcellularLocation>
</comment>
<dbReference type="InterPro" id="IPR050638">
    <property type="entry name" value="AA-Vitamin_Transporters"/>
</dbReference>
<dbReference type="InterPro" id="IPR000620">
    <property type="entry name" value="EamA_dom"/>
</dbReference>
<proteinExistence type="predicted"/>
<feature type="transmembrane region" description="Helical" evidence="5">
    <location>
        <begin position="192"/>
        <end position="214"/>
    </location>
</feature>
<evidence type="ECO:0000256" key="4">
    <source>
        <dbReference type="ARBA" id="ARBA00023136"/>
    </source>
</evidence>
<keyword evidence="2 5" id="KW-0812">Transmembrane</keyword>
<name>A0A3B0WX02_9ZZZZ</name>
<dbReference type="PANTHER" id="PTHR32322:SF2">
    <property type="entry name" value="EAMA DOMAIN-CONTAINING PROTEIN"/>
    <property type="match status" value="1"/>
</dbReference>
<gene>
    <name evidence="7" type="ORF">MNBD_GAMMA07-2029</name>
</gene>